<dbReference type="EMBL" id="BART01019286">
    <property type="protein sequence ID" value="GAG84219.1"/>
    <property type="molecule type" value="Genomic_DNA"/>
</dbReference>
<comment type="caution">
    <text evidence="2">The sequence shown here is derived from an EMBL/GenBank/DDBJ whole genome shotgun (WGS) entry which is preliminary data.</text>
</comment>
<evidence type="ECO:0000259" key="1">
    <source>
        <dbReference type="Pfam" id="PF01423"/>
    </source>
</evidence>
<dbReference type="InterPro" id="IPR010920">
    <property type="entry name" value="LSM_dom_sf"/>
</dbReference>
<dbReference type="Gene3D" id="2.30.30.100">
    <property type="match status" value="1"/>
</dbReference>
<proteinExistence type="predicted"/>
<feature type="domain" description="Sm" evidence="1">
    <location>
        <begin position="1"/>
        <end position="35"/>
    </location>
</feature>
<accession>X1ANG1</accession>
<evidence type="ECO:0000313" key="2">
    <source>
        <dbReference type="EMBL" id="GAG84219.1"/>
    </source>
</evidence>
<dbReference type="AlphaFoldDB" id="X1ANG1"/>
<dbReference type="InterPro" id="IPR001163">
    <property type="entry name" value="Sm_dom_euk/arc"/>
</dbReference>
<name>X1ANG1_9ZZZZ</name>
<reference evidence="2" key="1">
    <citation type="journal article" date="2014" name="Front. Microbiol.">
        <title>High frequency of phylogenetically diverse reductive dehalogenase-homologous genes in deep subseafloor sedimentary metagenomes.</title>
        <authorList>
            <person name="Kawai M."/>
            <person name="Futagami T."/>
            <person name="Toyoda A."/>
            <person name="Takaki Y."/>
            <person name="Nishi S."/>
            <person name="Hori S."/>
            <person name="Arai W."/>
            <person name="Tsubouchi T."/>
            <person name="Morono Y."/>
            <person name="Uchiyama I."/>
            <person name="Ito T."/>
            <person name="Fujiyama A."/>
            <person name="Inagaki F."/>
            <person name="Takami H."/>
        </authorList>
    </citation>
    <scope>NUCLEOTIDE SEQUENCE</scope>
    <source>
        <strain evidence="2">Expedition CK06-06</strain>
    </source>
</reference>
<protein>
    <recommendedName>
        <fullName evidence="1">Sm domain-containing protein</fullName>
    </recommendedName>
</protein>
<gene>
    <name evidence="2" type="ORF">S01H4_36133</name>
</gene>
<organism evidence="2">
    <name type="scientific">marine sediment metagenome</name>
    <dbReference type="NCBI Taxonomy" id="412755"/>
    <lineage>
        <taxon>unclassified sequences</taxon>
        <taxon>metagenomes</taxon>
        <taxon>ecological metagenomes</taxon>
    </lineage>
</organism>
<sequence>MNLILENATELLEGTPVAKYNEIFIRGNNLLFIKPDASQIT</sequence>
<dbReference type="SUPFAM" id="SSF50182">
    <property type="entry name" value="Sm-like ribonucleoproteins"/>
    <property type="match status" value="1"/>
</dbReference>
<dbReference type="Pfam" id="PF01423">
    <property type="entry name" value="LSM"/>
    <property type="match status" value="1"/>
</dbReference>